<organism evidence="1 2">
    <name type="scientific">Pleurotus cornucopiae</name>
    <name type="common">Cornucopia mushroom</name>
    <dbReference type="NCBI Taxonomy" id="5321"/>
    <lineage>
        <taxon>Eukaryota</taxon>
        <taxon>Fungi</taxon>
        <taxon>Dikarya</taxon>
        <taxon>Basidiomycota</taxon>
        <taxon>Agaricomycotina</taxon>
        <taxon>Agaricomycetes</taxon>
        <taxon>Agaricomycetidae</taxon>
        <taxon>Agaricales</taxon>
        <taxon>Pleurotineae</taxon>
        <taxon>Pleurotaceae</taxon>
        <taxon>Pleurotus</taxon>
    </lineage>
</organism>
<dbReference type="Proteomes" id="UP000824881">
    <property type="component" value="Unassembled WGS sequence"/>
</dbReference>
<gene>
    <name evidence="1" type="ORF">CCMSSC00406_0008681</name>
</gene>
<protein>
    <submittedName>
        <fullName evidence="1">Uncharacterized protein</fullName>
    </submittedName>
</protein>
<proteinExistence type="predicted"/>
<comment type="caution">
    <text evidence="1">The sequence shown here is derived from an EMBL/GenBank/DDBJ whole genome shotgun (WGS) entry which is preliminary data.</text>
</comment>
<sequence length="417" mass="46760">MLERSRGADFRFWESPSSVDKGLRDLVFQRSSHIVELDIALNPAADPEGAFHLLASPMTSLCSLRVTDFVESHSQDFQLGGMPNLTYLVLDGCFASFNTTMNPTPFENLRKLDLEHIHTLGTKFLASLGVLYKLVDLKLYGVALEWDAACDGVSVTLPQLETMEVDSCEDADVIELLNHLCAPSMSNFHFRRGVEDGRTNDLAPFHSFCGLSHMSRDVAYDIVALSFHDSNRTNYAHRLVPVAPSGPGAPKNKTLIYEDRCLDVDLLRPRLEFVQTLVVRYEVERIGGFHQCAAPEKWLALVEDTVTLTTISIDHADCLIALVRYYTIDITTFRSLQFLMLSSIDFARNAVAFAYLQLFVEERAAHGQPLCGISFEDTKFEHNQWDSLGATMRKLSIRVCVSEEPEVRSGDDVPMLI</sequence>
<evidence type="ECO:0000313" key="2">
    <source>
        <dbReference type="Proteomes" id="UP000824881"/>
    </source>
</evidence>
<dbReference type="EMBL" id="WQMT02000002">
    <property type="protein sequence ID" value="KAG9226019.1"/>
    <property type="molecule type" value="Genomic_DNA"/>
</dbReference>
<name>A0ACB7J623_PLECO</name>
<keyword evidence="2" id="KW-1185">Reference proteome</keyword>
<evidence type="ECO:0000313" key="1">
    <source>
        <dbReference type="EMBL" id="KAG9226019.1"/>
    </source>
</evidence>
<accession>A0ACB7J623</accession>
<reference evidence="1 2" key="1">
    <citation type="journal article" date="2021" name="Appl. Environ. Microbiol.">
        <title>Genetic linkage and physical mapping for an oyster mushroom Pleurotus cornucopiae and QTL analysis for the trait cap color.</title>
        <authorList>
            <person name="Zhang Y."/>
            <person name="Gao W."/>
            <person name="Sonnenberg A."/>
            <person name="Chen Q."/>
            <person name="Zhang J."/>
            <person name="Huang C."/>
        </authorList>
    </citation>
    <scope>NUCLEOTIDE SEQUENCE [LARGE SCALE GENOMIC DNA]</scope>
    <source>
        <strain evidence="1">CCMSSC00406</strain>
    </source>
</reference>